<dbReference type="PANTHER" id="PTHR21666:SF270">
    <property type="entry name" value="MUREIN HYDROLASE ACTIVATOR ENVC"/>
    <property type="match status" value="1"/>
</dbReference>
<dbReference type="Proteomes" id="UP000602647">
    <property type="component" value="Unassembled WGS sequence"/>
</dbReference>
<organism evidence="2 3">
    <name type="scientific">Zhenpiania hominis</name>
    <dbReference type="NCBI Taxonomy" id="2763644"/>
    <lineage>
        <taxon>Bacteria</taxon>
        <taxon>Bacillati</taxon>
        <taxon>Bacillota</taxon>
        <taxon>Clostridia</taxon>
        <taxon>Peptostreptococcales</taxon>
        <taxon>Anaerovoracaceae</taxon>
        <taxon>Zhenpiania</taxon>
    </lineage>
</organism>
<dbReference type="GO" id="GO:0004040">
    <property type="term" value="F:amidase activity"/>
    <property type="evidence" value="ECO:0007669"/>
    <property type="project" value="InterPro"/>
</dbReference>
<evidence type="ECO:0000313" key="3">
    <source>
        <dbReference type="Proteomes" id="UP000602647"/>
    </source>
</evidence>
<dbReference type="Pfam" id="PF01551">
    <property type="entry name" value="Peptidase_M23"/>
    <property type="match status" value="1"/>
</dbReference>
<dbReference type="InterPro" id="IPR002901">
    <property type="entry name" value="MGlyc_endo_b_GlcNAc-like_dom"/>
</dbReference>
<dbReference type="PRINTS" id="PR01002">
    <property type="entry name" value="FLGFLGJ"/>
</dbReference>
<dbReference type="EMBL" id="JACRYT010000001">
    <property type="protein sequence ID" value="MBC6678275.1"/>
    <property type="molecule type" value="Genomic_DNA"/>
</dbReference>
<dbReference type="InterPro" id="IPR050570">
    <property type="entry name" value="Cell_wall_metabolism_enzyme"/>
</dbReference>
<accession>A0A923NKH1</accession>
<evidence type="ECO:0000259" key="1">
    <source>
        <dbReference type="SMART" id="SM00047"/>
    </source>
</evidence>
<dbReference type="SMART" id="SM00047">
    <property type="entry name" value="LYZ2"/>
    <property type="match status" value="1"/>
</dbReference>
<dbReference type="Pfam" id="PF01832">
    <property type="entry name" value="Glucosaminidase"/>
    <property type="match status" value="1"/>
</dbReference>
<name>A0A923NKH1_9FIRM</name>
<dbReference type="InterPro" id="IPR011055">
    <property type="entry name" value="Dup_hybrid_motif"/>
</dbReference>
<dbReference type="InterPro" id="IPR016047">
    <property type="entry name" value="M23ase_b-sheet_dom"/>
</dbReference>
<evidence type="ECO:0000313" key="2">
    <source>
        <dbReference type="EMBL" id="MBC6678275.1"/>
    </source>
</evidence>
<dbReference type="Gene3D" id="4.10.80.30">
    <property type="entry name" value="DNA polymerase, domain 6"/>
    <property type="match status" value="1"/>
</dbReference>
<sequence length="355" mass="37662">MKAQVVKVAGSLFLTALLALSIIGAVVASLAAAASGSGDSVSLDESLLKGLPKPLTKEMVIGAIQSQDQYGVPVALTLAQIILESSGNKPGGLSSLAYECNNLFGMKGEGPAGSKTYYTGEQHADGSSYVVAAKFRVYHNVQESIEDHAKLLITPRYKAHTAGKTTSDEWAVAIWKAGYATDTQYPEKLKALMKRYDLYRFDQMTLEEAEHFGEGDGNATGTLQWPLAIKGTITSYFGPRSAPVPGASTFHQGIDIAAPSGTAVLAADGGTVISAEFNRAMGNNIYIDHHNGTKTRYCHLRPGDGMLVKAGQKVSKGQKIGKVGTTGTSSGNHLDFKVQSKGTYVDPLNYVKQPK</sequence>
<gene>
    <name evidence="2" type="ORF">H9L42_00325</name>
</gene>
<keyword evidence="3" id="KW-1185">Reference proteome</keyword>
<dbReference type="CDD" id="cd12797">
    <property type="entry name" value="M23_peptidase"/>
    <property type="match status" value="1"/>
</dbReference>
<dbReference type="GO" id="GO:0004222">
    <property type="term" value="F:metalloendopeptidase activity"/>
    <property type="evidence" value="ECO:0007669"/>
    <property type="project" value="TreeGrafter"/>
</dbReference>
<comment type="caution">
    <text evidence="2">The sequence shown here is derived from an EMBL/GenBank/DDBJ whole genome shotgun (WGS) entry which is preliminary data.</text>
</comment>
<protein>
    <submittedName>
        <fullName evidence="2">Peptidoglycan DD-metalloendopeptidase family protein</fullName>
    </submittedName>
</protein>
<dbReference type="Gene3D" id="2.70.70.10">
    <property type="entry name" value="Glucose Permease (Domain IIA)"/>
    <property type="match status" value="1"/>
</dbReference>
<proteinExistence type="predicted"/>
<dbReference type="AlphaFoldDB" id="A0A923NKH1"/>
<dbReference type="Gene3D" id="1.10.530.10">
    <property type="match status" value="1"/>
</dbReference>
<dbReference type="RefSeq" id="WP_187301477.1">
    <property type="nucleotide sequence ID" value="NZ_JACRYT010000001.1"/>
</dbReference>
<dbReference type="SUPFAM" id="SSF51261">
    <property type="entry name" value="Duplicated hybrid motif"/>
    <property type="match status" value="1"/>
</dbReference>
<reference evidence="2" key="1">
    <citation type="submission" date="2020-08" db="EMBL/GenBank/DDBJ databases">
        <title>Genome public.</title>
        <authorList>
            <person name="Liu C."/>
            <person name="Sun Q."/>
        </authorList>
    </citation>
    <scope>NUCLEOTIDE SEQUENCE</scope>
    <source>
        <strain evidence="2">BX12</strain>
    </source>
</reference>
<dbReference type="PANTHER" id="PTHR21666">
    <property type="entry name" value="PEPTIDASE-RELATED"/>
    <property type="match status" value="1"/>
</dbReference>
<feature type="domain" description="Mannosyl-glycoprotein endo-beta-N-acetylglucosamidase-like" evidence="1">
    <location>
        <begin position="45"/>
        <end position="202"/>
    </location>
</feature>